<keyword evidence="5 8" id="KW-0863">Zinc-finger</keyword>
<keyword evidence="6" id="KW-0833">Ubl conjugation pathway</keyword>
<evidence type="ECO:0000256" key="6">
    <source>
        <dbReference type="ARBA" id="ARBA00022786"/>
    </source>
</evidence>
<evidence type="ECO:0000256" key="5">
    <source>
        <dbReference type="ARBA" id="ARBA00022771"/>
    </source>
</evidence>
<dbReference type="SUPFAM" id="SSF57850">
    <property type="entry name" value="RING/U-box"/>
    <property type="match status" value="1"/>
</dbReference>
<gene>
    <name evidence="11" type="ORF">Fot_08330</name>
</gene>
<dbReference type="EC" id="2.3.2.27" evidence="2"/>
<dbReference type="AlphaFoldDB" id="A0ABD1WYB8"/>
<comment type="catalytic activity">
    <reaction evidence="1">
        <text>S-ubiquitinyl-[E2 ubiquitin-conjugating enzyme]-L-cysteine + [acceptor protein]-L-lysine = [E2 ubiquitin-conjugating enzyme]-L-cysteine + N(6)-ubiquitinyl-[acceptor protein]-L-lysine.</text>
        <dbReference type="EC" id="2.3.2.27"/>
    </reaction>
</comment>
<keyword evidence="12" id="KW-1185">Reference proteome</keyword>
<keyword evidence="3" id="KW-0808">Transferase</keyword>
<protein>
    <recommendedName>
        <fullName evidence="2">RING-type E3 ubiquitin transferase</fullName>
        <ecNumber evidence="2">2.3.2.27</ecNumber>
    </recommendedName>
</protein>
<evidence type="ECO:0000313" key="11">
    <source>
        <dbReference type="EMBL" id="KAL2554711.1"/>
    </source>
</evidence>
<dbReference type="InterPro" id="IPR045191">
    <property type="entry name" value="MBR1/2-like"/>
</dbReference>
<evidence type="ECO:0000256" key="8">
    <source>
        <dbReference type="PROSITE-ProRule" id="PRU00175"/>
    </source>
</evidence>
<dbReference type="Pfam" id="PF13639">
    <property type="entry name" value="zf-RING_2"/>
    <property type="match status" value="1"/>
</dbReference>
<feature type="region of interest" description="Disordered" evidence="9">
    <location>
        <begin position="595"/>
        <end position="619"/>
    </location>
</feature>
<evidence type="ECO:0000256" key="3">
    <source>
        <dbReference type="ARBA" id="ARBA00022679"/>
    </source>
</evidence>
<feature type="region of interest" description="Disordered" evidence="9">
    <location>
        <begin position="234"/>
        <end position="305"/>
    </location>
</feature>
<sequence length="619" mass="68028">MERHTFNASHIFDTDNDQGWNHAEQPYMHMARAGVSETSSLARPVDNMTIPGGHFTSQWTPAPRSSAYSSSMLNAEMPHYQPQAPGPSRDPFLHHSANGTFHVHQDNYSHHASSSNLGGTAVPGVDGGFFDLTMGNERVPYKRKSPGISAVCERGITGRYYDVGSSSNLSLPSDSWQEKQSTESHRTPWECLPCYRGNSLSIGAEGMPRNVRIRPSVDLETNLARTHFSSNPLYHSLSSQSSDQSSPVDFWGQSSNAPSREWNHSHVSPAGHGMAFAPGSSFLSHEPNPLNTVNSHPGAPLEIGGYHNDVASNRNTIPQNVHGNLGQSVRGVRSSYSQRSAPTFRAASSNLRPGHVAVSDEGPQTVAESFHLRHPRAFSTVRLPNIDRSGRTLMSSDRHRSFTGEASLQDRLTPEGVVVVDHSVFYGSRNLYDQHRDMRLDIDNMSYEELLALGERIGNVNTGLSDNSISKCLMESIYCSSDQFQQGTCVICLEEYNNTNDVGRLKVCGHDFHVACIWKWLSIKNMCPICKASALDDSVKDDSYKGNLVGPTTEEWWVGQDERCGSRDESGGTCWRSGESGETAMVDTGRESCEYDHDSGGSSVSCGYGDDSGVKFRRK</sequence>
<comment type="caution">
    <text evidence="11">The sequence shown here is derived from an EMBL/GenBank/DDBJ whole genome shotgun (WGS) entry which is preliminary data.</text>
</comment>
<dbReference type="GO" id="GO:0008270">
    <property type="term" value="F:zinc ion binding"/>
    <property type="evidence" value="ECO:0007669"/>
    <property type="project" value="UniProtKB-KW"/>
</dbReference>
<dbReference type="Proteomes" id="UP001604277">
    <property type="component" value="Unassembled WGS sequence"/>
</dbReference>
<dbReference type="InterPro" id="IPR001841">
    <property type="entry name" value="Znf_RING"/>
</dbReference>
<evidence type="ECO:0000256" key="9">
    <source>
        <dbReference type="SAM" id="MobiDB-lite"/>
    </source>
</evidence>
<dbReference type="EMBL" id="JBFOLJ010000002">
    <property type="protein sequence ID" value="KAL2554711.1"/>
    <property type="molecule type" value="Genomic_DNA"/>
</dbReference>
<evidence type="ECO:0000256" key="1">
    <source>
        <dbReference type="ARBA" id="ARBA00000900"/>
    </source>
</evidence>
<dbReference type="PANTHER" id="PTHR22937:SF174">
    <property type="entry name" value="RING-TYPE E3 UBIQUITIN TRANSFERASE"/>
    <property type="match status" value="1"/>
</dbReference>
<accession>A0ABD1WYB8</accession>
<dbReference type="FunFam" id="3.30.40.10:FF:000538">
    <property type="entry name" value="E3 ubiquitin-protein ligase MBR2 isoform A"/>
    <property type="match status" value="1"/>
</dbReference>
<dbReference type="SMART" id="SM00184">
    <property type="entry name" value="RING"/>
    <property type="match status" value="1"/>
</dbReference>
<reference evidence="12" key="1">
    <citation type="submission" date="2024-07" db="EMBL/GenBank/DDBJ databases">
        <title>Two chromosome-level genome assemblies of Korean endemic species Abeliophyllum distichum and Forsythia ovata (Oleaceae).</title>
        <authorList>
            <person name="Jang H."/>
        </authorList>
    </citation>
    <scope>NUCLEOTIDE SEQUENCE [LARGE SCALE GENOMIC DNA]</scope>
</reference>
<feature type="compositionally biased region" description="Low complexity" evidence="9">
    <location>
        <begin position="234"/>
        <end position="247"/>
    </location>
</feature>
<dbReference type="InterPro" id="IPR013083">
    <property type="entry name" value="Znf_RING/FYVE/PHD"/>
</dbReference>
<evidence type="ECO:0000256" key="2">
    <source>
        <dbReference type="ARBA" id="ARBA00012483"/>
    </source>
</evidence>
<evidence type="ECO:0000313" key="12">
    <source>
        <dbReference type="Proteomes" id="UP001604277"/>
    </source>
</evidence>
<name>A0ABD1WYB8_9LAMI</name>
<evidence type="ECO:0000256" key="4">
    <source>
        <dbReference type="ARBA" id="ARBA00022723"/>
    </source>
</evidence>
<evidence type="ECO:0000256" key="7">
    <source>
        <dbReference type="ARBA" id="ARBA00022833"/>
    </source>
</evidence>
<organism evidence="11 12">
    <name type="scientific">Forsythia ovata</name>
    <dbReference type="NCBI Taxonomy" id="205694"/>
    <lineage>
        <taxon>Eukaryota</taxon>
        <taxon>Viridiplantae</taxon>
        <taxon>Streptophyta</taxon>
        <taxon>Embryophyta</taxon>
        <taxon>Tracheophyta</taxon>
        <taxon>Spermatophyta</taxon>
        <taxon>Magnoliopsida</taxon>
        <taxon>eudicotyledons</taxon>
        <taxon>Gunneridae</taxon>
        <taxon>Pentapetalae</taxon>
        <taxon>asterids</taxon>
        <taxon>lamiids</taxon>
        <taxon>Lamiales</taxon>
        <taxon>Oleaceae</taxon>
        <taxon>Forsythieae</taxon>
        <taxon>Forsythia</taxon>
    </lineage>
</organism>
<dbReference type="PROSITE" id="PS50089">
    <property type="entry name" value="ZF_RING_2"/>
    <property type="match status" value="1"/>
</dbReference>
<evidence type="ECO:0000259" key="10">
    <source>
        <dbReference type="PROSITE" id="PS50089"/>
    </source>
</evidence>
<keyword evidence="4" id="KW-0479">Metal-binding</keyword>
<feature type="domain" description="RING-type" evidence="10">
    <location>
        <begin position="489"/>
        <end position="531"/>
    </location>
</feature>
<dbReference type="PANTHER" id="PTHR22937">
    <property type="entry name" value="E3 UBIQUITIN-PROTEIN LIGASE RNF165"/>
    <property type="match status" value="1"/>
</dbReference>
<dbReference type="Gene3D" id="3.30.40.10">
    <property type="entry name" value="Zinc/RING finger domain, C3HC4 (zinc finger)"/>
    <property type="match status" value="1"/>
</dbReference>
<dbReference type="GO" id="GO:0061630">
    <property type="term" value="F:ubiquitin protein ligase activity"/>
    <property type="evidence" value="ECO:0007669"/>
    <property type="project" value="UniProtKB-EC"/>
</dbReference>
<dbReference type="CDD" id="cd16469">
    <property type="entry name" value="RING-H2_RNF24-like"/>
    <property type="match status" value="1"/>
</dbReference>
<keyword evidence="7" id="KW-0862">Zinc</keyword>
<proteinExistence type="predicted"/>